<evidence type="ECO:0000256" key="3">
    <source>
        <dbReference type="ARBA" id="ARBA00022729"/>
    </source>
</evidence>
<dbReference type="Pfam" id="PF00386">
    <property type="entry name" value="C1q"/>
    <property type="match status" value="2"/>
</dbReference>
<feature type="domain" description="C1q" evidence="5">
    <location>
        <begin position="206"/>
        <end position="340"/>
    </location>
</feature>
<dbReference type="AlphaFoldDB" id="A0A8S3V238"/>
<name>A0A8S3V238_MYTED</name>
<dbReference type="GO" id="GO:0005576">
    <property type="term" value="C:extracellular region"/>
    <property type="evidence" value="ECO:0007669"/>
    <property type="project" value="UniProtKB-SubCell"/>
</dbReference>
<dbReference type="SMART" id="SM00110">
    <property type="entry name" value="C1Q"/>
    <property type="match status" value="2"/>
</dbReference>
<dbReference type="EMBL" id="CAJPWZ010002951">
    <property type="protein sequence ID" value="CAG2248831.1"/>
    <property type="molecule type" value="Genomic_DNA"/>
</dbReference>
<evidence type="ECO:0000259" key="5">
    <source>
        <dbReference type="PROSITE" id="PS50871"/>
    </source>
</evidence>
<evidence type="ECO:0000256" key="4">
    <source>
        <dbReference type="SAM" id="Phobius"/>
    </source>
</evidence>
<feature type="domain" description="C1q" evidence="5">
    <location>
        <begin position="22"/>
        <end position="156"/>
    </location>
</feature>
<accession>A0A8S3V238</accession>
<dbReference type="SUPFAM" id="SSF49842">
    <property type="entry name" value="TNF-like"/>
    <property type="match status" value="2"/>
</dbReference>
<dbReference type="OrthoDB" id="6099259at2759"/>
<dbReference type="PRINTS" id="PR00007">
    <property type="entry name" value="COMPLEMNTC1Q"/>
</dbReference>
<keyword evidence="4" id="KW-0812">Transmembrane</keyword>
<evidence type="ECO:0000313" key="7">
    <source>
        <dbReference type="Proteomes" id="UP000683360"/>
    </source>
</evidence>
<evidence type="ECO:0000313" key="6">
    <source>
        <dbReference type="EMBL" id="CAG2248831.1"/>
    </source>
</evidence>
<keyword evidence="4" id="KW-0472">Membrane</keyword>
<evidence type="ECO:0000256" key="2">
    <source>
        <dbReference type="ARBA" id="ARBA00022525"/>
    </source>
</evidence>
<gene>
    <name evidence="6" type="ORF">MEDL_60595</name>
</gene>
<dbReference type="InterPro" id="IPR001073">
    <property type="entry name" value="C1q_dom"/>
</dbReference>
<dbReference type="InterPro" id="IPR050822">
    <property type="entry name" value="Cerebellin_Synaptic_Org"/>
</dbReference>
<keyword evidence="4" id="KW-1133">Transmembrane helix</keyword>
<keyword evidence="2" id="KW-0964">Secreted</keyword>
<organism evidence="6 7">
    <name type="scientific">Mytilus edulis</name>
    <name type="common">Blue mussel</name>
    <dbReference type="NCBI Taxonomy" id="6550"/>
    <lineage>
        <taxon>Eukaryota</taxon>
        <taxon>Metazoa</taxon>
        <taxon>Spiralia</taxon>
        <taxon>Lophotrochozoa</taxon>
        <taxon>Mollusca</taxon>
        <taxon>Bivalvia</taxon>
        <taxon>Autobranchia</taxon>
        <taxon>Pteriomorphia</taxon>
        <taxon>Mytilida</taxon>
        <taxon>Mytiloidea</taxon>
        <taxon>Mytilidae</taxon>
        <taxon>Mytilinae</taxon>
        <taxon>Mytilus</taxon>
    </lineage>
</organism>
<dbReference type="PROSITE" id="PS50871">
    <property type="entry name" value="C1Q"/>
    <property type="match status" value="2"/>
</dbReference>
<protein>
    <recommendedName>
        <fullName evidence="5">C1q domain-containing protein</fullName>
    </recommendedName>
</protein>
<dbReference type="Proteomes" id="UP000683360">
    <property type="component" value="Unassembled WGS sequence"/>
</dbReference>
<dbReference type="PANTHER" id="PTHR22923:SF116">
    <property type="entry name" value="C1Q DOMAIN-CONTAINING PROTEIN"/>
    <property type="match status" value="1"/>
</dbReference>
<dbReference type="PANTHER" id="PTHR22923">
    <property type="entry name" value="CEREBELLIN-RELATED"/>
    <property type="match status" value="1"/>
</dbReference>
<proteinExistence type="predicted"/>
<keyword evidence="3" id="KW-0732">Signal</keyword>
<comment type="caution">
    <text evidence="6">The sequence shown here is derived from an EMBL/GenBank/DDBJ whole genome shotgun (WGS) entry which is preliminary data.</text>
</comment>
<sequence>MRIVCLFSDRDIFLADNCSHQTAKQIPAFSASMTNAKVLGATEILQFDKVWTNNGKDYDQNTGIFKAPFKGVYQFSFTVMSSNGKKLRVFLWHNGNRLVGVYPGIGYNEGTANIVLNLKKGDRVYVKCGGSDHGYIHTANGYWAFYRRIIALMAMHVYVYGREREIGENSTKFDISATAVMFFVVLMAMYVYEKAKGMWENSAKRKQIDIPAFSASMTNAKVLGTTEIVQFDKVWTNNGNDYDPNTGIFKSPINGVYQFSFTVMSSLGKTLLVYLWQNENRLVGVYPGNGYNEGTANMVLNLQKGDRVYVKCGGGDHGYIHTANGYWYSMFSGYLIHATK</sequence>
<reference evidence="6" key="1">
    <citation type="submission" date="2021-03" db="EMBL/GenBank/DDBJ databases">
        <authorList>
            <person name="Bekaert M."/>
        </authorList>
    </citation>
    <scope>NUCLEOTIDE SEQUENCE</scope>
</reference>
<evidence type="ECO:0000256" key="1">
    <source>
        <dbReference type="ARBA" id="ARBA00004613"/>
    </source>
</evidence>
<dbReference type="InterPro" id="IPR008983">
    <property type="entry name" value="Tumour_necrosis_fac-like_dom"/>
</dbReference>
<feature type="transmembrane region" description="Helical" evidence="4">
    <location>
        <begin position="145"/>
        <end position="161"/>
    </location>
</feature>
<dbReference type="Gene3D" id="2.60.120.40">
    <property type="match status" value="2"/>
</dbReference>
<feature type="transmembrane region" description="Helical" evidence="4">
    <location>
        <begin position="173"/>
        <end position="192"/>
    </location>
</feature>
<comment type="subcellular location">
    <subcellularLocation>
        <location evidence="1">Secreted</location>
    </subcellularLocation>
</comment>
<keyword evidence="7" id="KW-1185">Reference proteome</keyword>